<evidence type="ECO:0000313" key="3">
    <source>
        <dbReference type="EMBL" id="WPU48680.1"/>
    </source>
</evidence>
<evidence type="ECO:0000313" key="5">
    <source>
        <dbReference type="Proteomes" id="UP001322512"/>
    </source>
</evidence>
<reference evidence="2" key="1">
    <citation type="journal article" date="2010" name="Environ. Microbiol.">
        <title>A blueprint of ectoine metabolism from the genome of the industrial producer Halomonas elongata DSM 2581(T).</title>
        <authorList>
            <person name="Schwibbert K."/>
            <person name="Marin-Sanguino A."/>
            <person name="Bagyan I."/>
            <person name="Heidrich G."/>
            <person name="Lentzen G."/>
            <person name="Seitz H."/>
            <person name="Rampp M."/>
            <person name="Schuster S.C."/>
            <person name="Klenk H.P."/>
            <person name="Pfeiffer F."/>
            <person name="Oesterhelt D."/>
            <person name="Kunte H.J."/>
        </authorList>
    </citation>
    <scope>NUCLEOTIDE SEQUENCE</scope>
    <source>
        <strain evidence="2">Type strain: DSM 2581</strain>
    </source>
</reference>
<dbReference type="RefSeq" id="WP_013332400.1">
    <property type="nucleotide sequence ID" value="NC_014532.2"/>
</dbReference>
<name>E1V349_HALED</name>
<organism evidence="2 4">
    <name type="scientific">Halomonas elongata (strain ATCC 33173 / DSM 2581 / NBRC 15536 / NCIMB 2198 / 1H9)</name>
    <dbReference type="NCBI Taxonomy" id="768066"/>
    <lineage>
        <taxon>Bacteria</taxon>
        <taxon>Pseudomonadati</taxon>
        <taxon>Pseudomonadota</taxon>
        <taxon>Gammaproteobacteria</taxon>
        <taxon>Oceanospirillales</taxon>
        <taxon>Halomonadaceae</taxon>
        <taxon>Halomonas</taxon>
    </lineage>
</organism>
<sequence>MSLPRSVQAQAEAARQHFEPQPENPDDQRPAGSAPEEGQRNPQDEFSAPAKADEPSPTQPADSAEAQPKDEQDQGALYWQHRFNVLQGKYNSEIPALRQENSELKNTIAERDRRIAELEQQQPTGGADSGVSDEQLEQFKATYGEDLVDFVTRMVDQRAPSGKPADTGNTQELTERLERLESEKHQDAEARFWMNLEQAVPTFREVNADPKFHQFLAQFDPSTGVQRQEALNQAQQALDAKAVADIFQLYMNQAEQGAKRSVPDDQVEPRTTRATEAPQGQRIWTGQEISQFYRDKTAGRYGAEEAQRLEADIFAAQRDGRVKQ</sequence>
<accession>E1V349</accession>
<evidence type="ECO:0000313" key="2">
    <source>
        <dbReference type="EMBL" id="CBV42528.1"/>
    </source>
</evidence>
<dbReference type="KEGG" id="hel:HELO_2644"/>
<keyword evidence="5" id="KW-1185">Reference proteome</keyword>
<dbReference type="EMBL" id="CP139472">
    <property type="protein sequence ID" value="WPU48680.1"/>
    <property type="molecule type" value="Genomic_DNA"/>
</dbReference>
<reference evidence="4" key="3">
    <citation type="journal article" date="2011" name="Environ. Microbiol.">
        <title>A blueprint of ectoine metabolism from the genome of the industrial producer Halomonas elongata DSM 2581(T).</title>
        <authorList>
            <person name="Schwibbert K."/>
            <person name="Marin-Sanguino A."/>
            <person name="Bagyan I."/>
            <person name="Heidrich G."/>
            <person name="Lentzen G."/>
            <person name="Seitz H."/>
            <person name="Rampp M."/>
            <person name="Schuster S.C."/>
            <person name="Klenk H.P."/>
            <person name="Pfeiffer F."/>
            <person name="Oesterhelt D."/>
            <person name="Kunte H.J."/>
        </authorList>
    </citation>
    <scope>NUCLEOTIDE SEQUENCE [LARGE SCALE GENOMIC DNA]</scope>
    <source>
        <strain evidence="4">ATCC 33173 / DSM 2581 / NBRC 15536 / NCIMB 2198 / 1H9</strain>
    </source>
</reference>
<dbReference type="AlphaFoldDB" id="E1V349"/>
<protein>
    <submittedName>
        <fullName evidence="2">Uncharacterized protein</fullName>
    </submittedName>
</protein>
<dbReference type="OrthoDB" id="6181751at2"/>
<dbReference type="Proteomes" id="UP001322512">
    <property type="component" value="Chromosome"/>
</dbReference>
<feature type="region of interest" description="Disordered" evidence="1">
    <location>
        <begin position="1"/>
        <end position="78"/>
    </location>
</feature>
<dbReference type="EMBL" id="FN869568">
    <property type="protein sequence ID" value="CBV42528.1"/>
    <property type="molecule type" value="Genomic_DNA"/>
</dbReference>
<dbReference type="eggNOG" id="ENOG502ZFKJ">
    <property type="taxonomic scope" value="Bacteria"/>
</dbReference>
<proteinExistence type="predicted"/>
<feature type="compositionally biased region" description="Basic and acidic residues" evidence="1">
    <location>
        <begin position="257"/>
        <end position="273"/>
    </location>
</feature>
<reference evidence="3 5" key="4">
    <citation type="submission" date="2023-11" db="EMBL/GenBank/DDBJ databases">
        <title>MicrobeMod: A computational toolkit for identifying prokaryotic methylation and restriction-modification with nanopore sequencing.</title>
        <authorList>
            <person name="Crits-Christoph A."/>
            <person name="Kang S.C."/>
            <person name="Lee H."/>
            <person name="Ostrov N."/>
        </authorList>
    </citation>
    <scope>NUCLEOTIDE SEQUENCE [LARGE SCALE GENOMIC DNA]</scope>
    <source>
        <strain evidence="3 5">ATCC 33173</strain>
    </source>
</reference>
<dbReference type="Proteomes" id="UP000008707">
    <property type="component" value="Chromosome"/>
</dbReference>
<dbReference type="GeneID" id="91009969"/>
<gene>
    <name evidence="2" type="ordered locus">HELO_2644</name>
    <name evidence="3" type="ORF">SR933_07255</name>
</gene>
<evidence type="ECO:0000313" key="4">
    <source>
        <dbReference type="Proteomes" id="UP000008707"/>
    </source>
</evidence>
<dbReference type="HOGENOM" id="CLU_857294_0_0_6"/>
<feature type="region of interest" description="Disordered" evidence="1">
    <location>
        <begin position="255"/>
        <end position="288"/>
    </location>
</feature>
<evidence type="ECO:0000256" key="1">
    <source>
        <dbReference type="SAM" id="MobiDB-lite"/>
    </source>
</evidence>
<reference evidence="2" key="2">
    <citation type="submission" date="2010-05" db="EMBL/GenBank/DDBJ databases">
        <title>Revision and reannotation of the Halomonas elongata DSM 2581(T) genome.</title>
        <authorList>
            <person name="Pfeiffer F."/>
            <person name="Bagyan I."/>
            <person name="Alfaro-Espinoza G."/>
            <person name="Zamora-Lagos M.A."/>
            <person name="Habermann B."/>
            <person name="Oesterhelt D."/>
            <person name="Kunte H.J."/>
        </authorList>
    </citation>
    <scope>NUCLEOTIDE SEQUENCE</scope>
    <source>
        <strain evidence="2">Type strain: DSM 2581</strain>
    </source>
</reference>